<keyword evidence="5 8" id="KW-0460">Magnesium</keyword>
<keyword evidence="7 8" id="KW-0501">Molybdenum cofactor biosynthesis</keyword>
<dbReference type="GO" id="GO:0046872">
    <property type="term" value="F:metal ion binding"/>
    <property type="evidence" value="ECO:0007669"/>
    <property type="project" value="UniProtKB-KW"/>
</dbReference>
<comment type="similarity">
    <text evidence="8">Belongs to the MobA family.</text>
</comment>
<reference evidence="10 11" key="1">
    <citation type="submission" date="2019-02" db="EMBL/GenBank/DDBJ databases">
        <title>Genomic Encyclopedia of Type Strains, Phase IV (KMG-IV): sequencing the most valuable type-strain genomes for metagenomic binning, comparative biology and taxonomic classification.</title>
        <authorList>
            <person name="Goeker M."/>
        </authorList>
    </citation>
    <scope>NUCLEOTIDE SEQUENCE [LARGE SCALE GENOMIC DNA]</scope>
    <source>
        <strain evidence="10 11">DSM 21056</strain>
    </source>
</reference>
<dbReference type="GO" id="GO:1902758">
    <property type="term" value="P:bis(molybdopterin guanine dinucleotide)molybdenum biosynthetic process"/>
    <property type="evidence" value="ECO:0007669"/>
    <property type="project" value="TreeGrafter"/>
</dbReference>
<dbReference type="Proteomes" id="UP000292298">
    <property type="component" value="Unassembled WGS sequence"/>
</dbReference>
<dbReference type="NCBIfam" id="TIGR02665">
    <property type="entry name" value="molyb_mobA"/>
    <property type="match status" value="1"/>
</dbReference>
<comment type="catalytic activity">
    <reaction evidence="8">
        <text>Mo-molybdopterin + GTP + H(+) = Mo-molybdopterin guanine dinucleotide + diphosphate</text>
        <dbReference type="Rhea" id="RHEA:34243"/>
        <dbReference type="ChEBI" id="CHEBI:15378"/>
        <dbReference type="ChEBI" id="CHEBI:33019"/>
        <dbReference type="ChEBI" id="CHEBI:37565"/>
        <dbReference type="ChEBI" id="CHEBI:71302"/>
        <dbReference type="ChEBI" id="CHEBI:71310"/>
        <dbReference type="EC" id="2.7.7.77"/>
    </reaction>
</comment>
<dbReference type="EMBL" id="SHLI01000001">
    <property type="protein sequence ID" value="RZU98141.1"/>
    <property type="molecule type" value="Genomic_DNA"/>
</dbReference>
<comment type="cofactor">
    <cofactor evidence="8">
        <name>Mg(2+)</name>
        <dbReference type="ChEBI" id="CHEBI:18420"/>
    </cofactor>
</comment>
<dbReference type="Gene3D" id="3.90.550.10">
    <property type="entry name" value="Spore Coat Polysaccharide Biosynthesis Protein SpsA, Chain A"/>
    <property type="match status" value="1"/>
</dbReference>
<dbReference type="PANTHER" id="PTHR19136:SF81">
    <property type="entry name" value="MOLYBDENUM COFACTOR GUANYLYLTRANSFERASE"/>
    <property type="match status" value="1"/>
</dbReference>
<evidence type="ECO:0000313" key="11">
    <source>
        <dbReference type="Proteomes" id="UP000292298"/>
    </source>
</evidence>
<comment type="caution">
    <text evidence="10">The sequence shown here is derived from an EMBL/GenBank/DDBJ whole genome shotgun (WGS) entry which is preliminary data.</text>
</comment>
<evidence type="ECO:0000256" key="5">
    <source>
        <dbReference type="ARBA" id="ARBA00022842"/>
    </source>
</evidence>
<keyword evidence="6 8" id="KW-0342">GTP-binding</keyword>
<dbReference type="Pfam" id="PF12804">
    <property type="entry name" value="NTP_transf_3"/>
    <property type="match status" value="1"/>
</dbReference>
<comment type="subcellular location">
    <subcellularLocation>
        <location evidence="8">Cytoplasm</location>
    </subcellularLocation>
</comment>
<evidence type="ECO:0000256" key="7">
    <source>
        <dbReference type="ARBA" id="ARBA00023150"/>
    </source>
</evidence>
<comment type="domain">
    <text evidence="8">The N-terminal domain determines nucleotide recognition and specific binding, while the C-terminal domain determines the specific binding to the target protein.</text>
</comment>
<keyword evidence="4 8" id="KW-0547">Nucleotide-binding</keyword>
<dbReference type="HAMAP" id="MF_00316">
    <property type="entry name" value="MobA"/>
    <property type="match status" value="1"/>
</dbReference>
<dbReference type="EC" id="2.7.7.77" evidence="8"/>
<name>A0A4Q8CYS5_9GAMM</name>
<sequence length="198" mass="21232">MTVTAMILAGGLATRMGGQDKGLIPLAGRPMISWVIEAIDSQADAVIINANRNIEAYEALGYPVITDHVTGAAGPLAGIAAGLIGCRSEWLVTMPCDTPRVPAVLIQRLADGINGAEAAVAHDGQRLQPAHAMLRASAADRLETFLARGGRRMHDWYAAIDTATVDFSNHRDAFDNVNTPEQHARMEARLLGWQKEAR</sequence>
<evidence type="ECO:0000256" key="6">
    <source>
        <dbReference type="ARBA" id="ARBA00023134"/>
    </source>
</evidence>
<dbReference type="GO" id="GO:0005525">
    <property type="term" value="F:GTP binding"/>
    <property type="evidence" value="ECO:0007669"/>
    <property type="project" value="UniProtKB-UniRule"/>
</dbReference>
<keyword evidence="3 8" id="KW-0479">Metal-binding</keyword>
<dbReference type="GO" id="GO:0061603">
    <property type="term" value="F:molybdenum cofactor guanylyltransferase activity"/>
    <property type="evidence" value="ECO:0007669"/>
    <property type="project" value="UniProtKB-EC"/>
</dbReference>
<dbReference type="PANTHER" id="PTHR19136">
    <property type="entry name" value="MOLYBDENUM COFACTOR GUANYLYLTRANSFERASE"/>
    <property type="match status" value="1"/>
</dbReference>
<dbReference type="GO" id="GO:0005737">
    <property type="term" value="C:cytoplasm"/>
    <property type="evidence" value="ECO:0007669"/>
    <property type="project" value="UniProtKB-SubCell"/>
</dbReference>
<dbReference type="InterPro" id="IPR013482">
    <property type="entry name" value="Molybde_CF_guanTrfase"/>
</dbReference>
<dbReference type="CDD" id="cd02503">
    <property type="entry name" value="MobA"/>
    <property type="match status" value="1"/>
</dbReference>
<dbReference type="InterPro" id="IPR025877">
    <property type="entry name" value="MobA-like_NTP_Trfase"/>
</dbReference>
<organism evidence="10 11">
    <name type="scientific">Spiribacter vilamensis</name>
    <dbReference type="NCBI Taxonomy" id="531306"/>
    <lineage>
        <taxon>Bacteria</taxon>
        <taxon>Pseudomonadati</taxon>
        <taxon>Pseudomonadota</taxon>
        <taxon>Gammaproteobacteria</taxon>
        <taxon>Chromatiales</taxon>
        <taxon>Ectothiorhodospiraceae</taxon>
        <taxon>Spiribacter</taxon>
    </lineage>
</organism>
<keyword evidence="1 8" id="KW-0963">Cytoplasm</keyword>
<evidence type="ECO:0000256" key="3">
    <source>
        <dbReference type="ARBA" id="ARBA00022723"/>
    </source>
</evidence>
<protein>
    <recommendedName>
        <fullName evidence="8">Molybdenum cofactor guanylyltransferase</fullName>
        <shortName evidence="8">MoCo guanylyltransferase</shortName>
        <ecNumber evidence="8">2.7.7.77</ecNumber>
    </recommendedName>
    <alternativeName>
        <fullName evidence="8">GTP:molybdopterin guanylyltransferase</fullName>
    </alternativeName>
    <alternativeName>
        <fullName evidence="8">Mo-MPT guanylyltransferase</fullName>
    </alternativeName>
    <alternativeName>
        <fullName evidence="8">Molybdopterin guanylyltransferase</fullName>
    </alternativeName>
    <alternativeName>
        <fullName evidence="8">Molybdopterin-guanine dinucleotide synthase</fullName>
        <shortName evidence="8">MGD synthase</shortName>
    </alternativeName>
</protein>
<feature type="binding site" evidence="8">
    <location>
        <position position="67"/>
    </location>
    <ligand>
        <name>GTP</name>
        <dbReference type="ChEBI" id="CHEBI:37565"/>
    </ligand>
</feature>
<evidence type="ECO:0000256" key="8">
    <source>
        <dbReference type="HAMAP-Rule" id="MF_00316"/>
    </source>
</evidence>
<comment type="function">
    <text evidence="8">Transfers a GMP moiety from GTP to Mo-molybdopterin (Mo-MPT) cofactor (Moco or molybdenum cofactor) to form Mo-molybdopterin guanine dinucleotide (Mo-MGD) cofactor.</text>
</comment>
<keyword evidence="2 8" id="KW-0808">Transferase</keyword>
<feature type="binding site" evidence="8">
    <location>
        <position position="97"/>
    </location>
    <ligand>
        <name>Mg(2+)</name>
        <dbReference type="ChEBI" id="CHEBI:18420"/>
    </ligand>
</feature>
<feature type="domain" description="MobA-like NTP transferase" evidence="9">
    <location>
        <begin position="5"/>
        <end position="155"/>
    </location>
</feature>
<feature type="binding site" evidence="8">
    <location>
        <begin position="8"/>
        <end position="10"/>
    </location>
    <ligand>
        <name>GTP</name>
        <dbReference type="ChEBI" id="CHEBI:37565"/>
    </ligand>
</feature>
<evidence type="ECO:0000259" key="9">
    <source>
        <dbReference type="Pfam" id="PF12804"/>
    </source>
</evidence>
<dbReference type="OrthoDB" id="9788394at2"/>
<proteinExistence type="inferred from homology"/>
<evidence type="ECO:0000256" key="2">
    <source>
        <dbReference type="ARBA" id="ARBA00022679"/>
    </source>
</evidence>
<evidence type="ECO:0000256" key="1">
    <source>
        <dbReference type="ARBA" id="ARBA00022490"/>
    </source>
</evidence>
<dbReference type="InterPro" id="IPR029044">
    <property type="entry name" value="Nucleotide-diphossugar_trans"/>
</dbReference>
<dbReference type="AlphaFoldDB" id="A0A4Q8CYS5"/>
<comment type="subunit">
    <text evidence="8">Monomer.</text>
</comment>
<keyword evidence="11" id="KW-1185">Reference proteome</keyword>
<gene>
    <name evidence="8" type="primary">mobA</name>
    <name evidence="10" type="ORF">EV698_0377</name>
</gene>
<feature type="binding site" evidence="8">
    <location>
        <position position="21"/>
    </location>
    <ligand>
        <name>GTP</name>
        <dbReference type="ChEBI" id="CHEBI:37565"/>
    </ligand>
</feature>
<feature type="binding site" evidence="8">
    <location>
        <position position="97"/>
    </location>
    <ligand>
        <name>GTP</name>
        <dbReference type="ChEBI" id="CHEBI:37565"/>
    </ligand>
</feature>
<evidence type="ECO:0000256" key="4">
    <source>
        <dbReference type="ARBA" id="ARBA00022741"/>
    </source>
</evidence>
<dbReference type="SUPFAM" id="SSF53448">
    <property type="entry name" value="Nucleotide-diphospho-sugar transferases"/>
    <property type="match status" value="1"/>
</dbReference>
<evidence type="ECO:0000313" key="10">
    <source>
        <dbReference type="EMBL" id="RZU98141.1"/>
    </source>
</evidence>
<accession>A0A4Q8CYS5</accession>
<feature type="binding site" evidence="8">
    <location>
        <position position="49"/>
    </location>
    <ligand>
        <name>GTP</name>
        <dbReference type="ChEBI" id="CHEBI:37565"/>
    </ligand>
</feature>